<name>A0A5B0S9W1_PUCGR</name>
<comment type="caution">
    <text evidence="4">The sequence shown here is derived from an EMBL/GenBank/DDBJ whole genome shotgun (WGS) entry which is preliminary data.</text>
</comment>
<evidence type="ECO:0000259" key="2">
    <source>
        <dbReference type="Pfam" id="PF20231"/>
    </source>
</evidence>
<keyword evidence="5" id="KW-1185">Reference proteome</keyword>
<feature type="compositionally biased region" description="Low complexity" evidence="1">
    <location>
        <begin position="844"/>
        <end position="857"/>
    </location>
</feature>
<evidence type="ECO:0000313" key="6">
    <source>
        <dbReference type="Proteomes" id="UP000325313"/>
    </source>
</evidence>
<dbReference type="OrthoDB" id="2501184at2759"/>
<dbReference type="AlphaFoldDB" id="A0A5B0S9W1"/>
<evidence type="ECO:0000313" key="4">
    <source>
        <dbReference type="EMBL" id="KAA1134249.1"/>
    </source>
</evidence>
<dbReference type="EMBL" id="VSWC01000066">
    <property type="protein sequence ID" value="KAA1097399.1"/>
    <property type="molecule type" value="Genomic_DNA"/>
</dbReference>
<dbReference type="InterPro" id="IPR046496">
    <property type="entry name" value="DUF6589"/>
</dbReference>
<dbReference type="Proteomes" id="UP000324748">
    <property type="component" value="Unassembled WGS sequence"/>
</dbReference>
<organism evidence="4 6">
    <name type="scientific">Puccinia graminis f. sp. tritici</name>
    <dbReference type="NCBI Taxonomy" id="56615"/>
    <lineage>
        <taxon>Eukaryota</taxon>
        <taxon>Fungi</taxon>
        <taxon>Dikarya</taxon>
        <taxon>Basidiomycota</taxon>
        <taxon>Pucciniomycotina</taxon>
        <taxon>Pucciniomycetes</taxon>
        <taxon>Pucciniales</taxon>
        <taxon>Pucciniaceae</taxon>
        <taxon>Puccinia</taxon>
    </lineage>
</organism>
<gene>
    <name evidence="3" type="ORF">PGT21_005279</name>
    <name evidence="4" type="ORF">PGTUg99_033804</name>
</gene>
<accession>A0A5B0S9W1</accession>
<evidence type="ECO:0000313" key="3">
    <source>
        <dbReference type="EMBL" id="KAA1097399.1"/>
    </source>
</evidence>
<feature type="region of interest" description="Disordered" evidence="1">
    <location>
        <begin position="823"/>
        <end position="857"/>
    </location>
</feature>
<dbReference type="Pfam" id="PF20231">
    <property type="entry name" value="DUF6589"/>
    <property type="match status" value="1"/>
</dbReference>
<evidence type="ECO:0000256" key="1">
    <source>
        <dbReference type="SAM" id="MobiDB-lite"/>
    </source>
</evidence>
<feature type="domain" description="DUF6589" evidence="2">
    <location>
        <begin position="355"/>
        <end position="751"/>
    </location>
</feature>
<protein>
    <recommendedName>
        <fullName evidence="2">DUF6589 domain-containing protein</fullName>
    </recommendedName>
</protein>
<dbReference type="EMBL" id="VDEP01000069">
    <property type="protein sequence ID" value="KAA1134249.1"/>
    <property type="molecule type" value="Genomic_DNA"/>
</dbReference>
<evidence type="ECO:0000313" key="5">
    <source>
        <dbReference type="Proteomes" id="UP000324748"/>
    </source>
</evidence>
<sequence>MQSSTNDFTPKQSTIPEHKRILDICDVIQKHGLTPKKFLLAFLQNPHGDVADRRRLWPVTGLDSTMELLKEIILVVKKKPKGRELWEAFLEDEAVNMIASQKPPRGNQPHGFYQSSMTVSAQFFSEDVKKADNERLANSTPFLFNLLYRALQLTIPDENEVEIVDSEDHMTNEEHEEAEGLALEEIGYARISDTQERRQHRLHSIAMVACRMIAYARNRRNNGLQLRNGVQFLACGVTERVNEYLMYHGLSCGRRTAVSALKTLAKEAQANLRRSFSKTVSQLVSPFITIDNLDMVQRVHAQSVGHQTHTFHGTWGYIQLPSPELLQTLDPCKITLEAFNDALRKVPDFQIEPFMFMPTAESETSYKAVWKSQIARVLNEYLALPEDRLQAIPMDPPPLEKISSAVPNIQMLKLMDAPENSSEGIGKVLAGITDQTGLTPEEFHSRLQMMDGDLATCRNFNSLRTSRHPSPYPQHNLHNISIQLGASHTLWNIATRIFKTHFGDTKNCLDTGAWRCLESLGVPAAKAFPKKDYTLMINHMEQVHEATILYGLKTIMKTEETPVTDDPLPKIPTKRWNEIIEQFYVEFCTGEAREQAAKQESPKLNNVLLRLHEFSTVVEANRAMRAGDIGRLLNVWKMWAVMSQGLRGLTNYSAYLPRLVLLLTEILPPDLAKLFRHSLLFSPSGREGHFVSKDSYLEMQNYWLKFLFNQTGVGTNINRLKNLFSMNILLLRSMMNSIRVDSGSSIFTQSHKNIMTSKSLNVFMQMAVNFDILDKDVKKQDTRKAPGKKEKMKKTNDSFVRGFYKLQEEIESDPQLSRFKLHMKTDHIIEGDSDQESDTDKNNQEPQNENQEMTYEL</sequence>
<reference evidence="5 6" key="1">
    <citation type="submission" date="2019-05" db="EMBL/GenBank/DDBJ databases">
        <title>Emergence of the Ug99 lineage of the wheat stem rust pathogen through somatic hybridization.</title>
        <authorList>
            <person name="Li F."/>
            <person name="Upadhyaya N.M."/>
            <person name="Sperschneider J."/>
            <person name="Matny O."/>
            <person name="Nguyen-Phuc H."/>
            <person name="Mago R."/>
            <person name="Raley C."/>
            <person name="Miller M.E."/>
            <person name="Silverstein K.A.T."/>
            <person name="Henningsen E."/>
            <person name="Hirsch C.D."/>
            <person name="Visser B."/>
            <person name="Pretorius Z.A."/>
            <person name="Steffenson B.J."/>
            <person name="Schwessinger B."/>
            <person name="Dodds P.N."/>
            <person name="Figueroa M."/>
        </authorList>
    </citation>
    <scope>NUCLEOTIDE SEQUENCE [LARGE SCALE GENOMIC DNA]</scope>
    <source>
        <strain evidence="3">21-0</strain>
        <strain evidence="4 6">Ug99</strain>
    </source>
</reference>
<proteinExistence type="predicted"/>
<dbReference type="Proteomes" id="UP000325313">
    <property type="component" value="Unassembled WGS sequence"/>
</dbReference>